<dbReference type="PANTHER" id="PTHR32309">
    <property type="entry name" value="TYROSINE-PROTEIN KINASE"/>
    <property type="match status" value="1"/>
</dbReference>
<protein>
    <recommendedName>
        <fullName evidence="4">Lipopolysaccharide biosynthesis protein</fullName>
    </recommendedName>
</protein>
<dbReference type="SUPFAM" id="SSF52540">
    <property type="entry name" value="P-loop containing nucleoside triphosphate hydrolases"/>
    <property type="match status" value="1"/>
</dbReference>
<reference evidence="2" key="2">
    <citation type="submission" date="2023-01" db="EMBL/GenBank/DDBJ databases">
        <authorList>
            <person name="Sun Q."/>
            <person name="Evtushenko L."/>
        </authorList>
    </citation>
    <scope>NUCLEOTIDE SEQUENCE</scope>
    <source>
        <strain evidence="2">VKM B-2789</strain>
    </source>
</reference>
<feature type="region of interest" description="Disordered" evidence="1">
    <location>
        <begin position="1"/>
        <end position="28"/>
    </location>
</feature>
<dbReference type="EMBL" id="BSFM01000008">
    <property type="protein sequence ID" value="GLK83672.1"/>
    <property type="molecule type" value="Genomic_DNA"/>
</dbReference>
<dbReference type="InterPro" id="IPR050445">
    <property type="entry name" value="Bact_polysacc_biosynth/exp"/>
</dbReference>
<evidence type="ECO:0000256" key="1">
    <source>
        <dbReference type="SAM" id="MobiDB-lite"/>
    </source>
</evidence>
<accession>A0A9W6JV17</accession>
<name>A0A9W6JV17_9HYPH</name>
<dbReference type="PANTHER" id="PTHR32309:SF13">
    <property type="entry name" value="FERRIC ENTEROBACTIN TRANSPORT PROTEIN FEPE"/>
    <property type="match status" value="1"/>
</dbReference>
<dbReference type="Proteomes" id="UP001143330">
    <property type="component" value="Unassembled WGS sequence"/>
</dbReference>
<dbReference type="GO" id="GO:0004713">
    <property type="term" value="F:protein tyrosine kinase activity"/>
    <property type="evidence" value="ECO:0007669"/>
    <property type="project" value="TreeGrafter"/>
</dbReference>
<dbReference type="InterPro" id="IPR027417">
    <property type="entry name" value="P-loop_NTPase"/>
</dbReference>
<dbReference type="Gene3D" id="3.40.50.300">
    <property type="entry name" value="P-loop containing nucleotide triphosphate hydrolases"/>
    <property type="match status" value="1"/>
</dbReference>
<organism evidence="2 3">
    <name type="scientific">Ancylobacter defluvii</name>
    <dbReference type="NCBI Taxonomy" id="1282440"/>
    <lineage>
        <taxon>Bacteria</taxon>
        <taxon>Pseudomonadati</taxon>
        <taxon>Pseudomonadota</taxon>
        <taxon>Alphaproteobacteria</taxon>
        <taxon>Hyphomicrobiales</taxon>
        <taxon>Xanthobacteraceae</taxon>
        <taxon>Ancylobacter</taxon>
    </lineage>
</organism>
<keyword evidence="3" id="KW-1185">Reference proteome</keyword>
<evidence type="ECO:0008006" key="4">
    <source>
        <dbReference type="Google" id="ProtNLM"/>
    </source>
</evidence>
<gene>
    <name evidence="2" type="ORF">GCM10017653_17410</name>
</gene>
<sequence length="480" mass="50395">MMDDGDKAMDAPVSGAREQTAPAAKPASALRRALRGVRRRLAAPLLLGLLAGGLVHQGVEPRYFAEARLRVEGWPLDARAGAARRSQFQVITSREFARQVLHRTGIGARLAAPGGLAAWLSFPAALAAAPLDDERALRAIESGLRLTTSADGRAAIGFTAAESGLAADVANAFGESYVELRRVFGDVAAPVSLSRALPPRQALGLSPLQWGLGAGALGFALTFLLQAIWRRRPRGERAQAASDPATGEVPQAPVQHLPWIGSRLEDESDELPKRTRSRLGRDGELADLSRLVRLRGAAARLVVVTGPSPDEGTAHCALALGRSLAACEKRVVIVCLDVTAGALSELTADPRAPGLTDLLFGVASFSDAIHRETASRCHVIPPGRGAREADGLVASERLGLILRALEQTYDHVVVAAPPLGVLQESARIAAQSPTLILVTHPGARTTDAVQAFDALAARGFGDIAMVTFADPVPGRLPHAA</sequence>
<proteinExistence type="predicted"/>
<dbReference type="AlphaFoldDB" id="A0A9W6JV17"/>
<evidence type="ECO:0000313" key="2">
    <source>
        <dbReference type="EMBL" id="GLK83672.1"/>
    </source>
</evidence>
<evidence type="ECO:0000313" key="3">
    <source>
        <dbReference type="Proteomes" id="UP001143330"/>
    </source>
</evidence>
<comment type="caution">
    <text evidence="2">The sequence shown here is derived from an EMBL/GenBank/DDBJ whole genome shotgun (WGS) entry which is preliminary data.</text>
</comment>
<reference evidence="2" key="1">
    <citation type="journal article" date="2014" name="Int. J. Syst. Evol. Microbiol.">
        <title>Complete genome sequence of Corynebacterium casei LMG S-19264T (=DSM 44701T), isolated from a smear-ripened cheese.</title>
        <authorList>
            <consortium name="US DOE Joint Genome Institute (JGI-PGF)"/>
            <person name="Walter F."/>
            <person name="Albersmeier A."/>
            <person name="Kalinowski J."/>
            <person name="Ruckert C."/>
        </authorList>
    </citation>
    <scope>NUCLEOTIDE SEQUENCE</scope>
    <source>
        <strain evidence="2">VKM B-2789</strain>
    </source>
</reference>
<dbReference type="GO" id="GO:0005886">
    <property type="term" value="C:plasma membrane"/>
    <property type="evidence" value="ECO:0007669"/>
    <property type="project" value="TreeGrafter"/>
</dbReference>